<keyword evidence="6" id="KW-1185">Reference proteome</keyword>
<dbReference type="InterPro" id="IPR009057">
    <property type="entry name" value="Homeodomain-like_sf"/>
</dbReference>
<evidence type="ECO:0000259" key="4">
    <source>
        <dbReference type="PROSITE" id="PS51071"/>
    </source>
</evidence>
<dbReference type="Gene3D" id="1.10.10.10">
    <property type="entry name" value="Winged helix-like DNA-binding domain superfamily/Winged helix DNA-binding domain"/>
    <property type="match status" value="1"/>
</dbReference>
<dbReference type="CDD" id="cd05013">
    <property type="entry name" value="SIS_RpiR"/>
    <property type="match status" value="1"/>
</dbReference>
<organism evidence="5 6">
    <name type="scientific">Enterococcus diestrammenae</name>
    <dbReference type="NCBI Taxonomy" id="1155073"/>
    <lineage>
        <taxon>Bacteria</taxon>
        <taxon>Bacillati</taxon>
        <taxon>Bacillota</taxon>
        <taxon>Bacilli</taxon>
        <taxon>Lactobacillales</taxon>
        <taxon>Enterococcaceae</taxon>
        <taxon>Enterococcus</taxon>
    </lineage>
</organism>
<reference evidence="5" key="2">
    <citation type="submission" date="2024-02" db="EMBL/GenBank/DDBJ databases">
        <title>The Genome Sequence of Enterococcus diestrammenae JM9A.</title>
        <authorList>
            <person name="Earl A."/>
            <person name="Manson A."/>
            <person name="Gilmore M."/>
            <person name="Sanders J."/>
            <person name="Shea T."/>
            <person name="Howe W."/>
            <person name="Livny J."/>
            <person name="Cuomo C."/>
            <person name="Neafsey D."/>
            <person name="Birren B."/>
        </authorList>
    </citation>
    <scope>NUCLEOTIDE SEQUENCE</scope>
    <source>
        <strain evidence="5">JM9A</strain>
    </source>
</reference>
<protein>
    <recommendedName>
        <fullName evidence="4">HTH rpiR-type domain-containing protein</fullName>
    </recommendedName>
</protein>
<dbReference type="InterPro" id="IPR035472">
    <property type="entry name" value="RpiR-like_SIS"/>
</dbReference>
<dbReference type="Gene3D" id="3.40.50.10490">
    <property type="entry name" value="Glucose-6-phosphate isomerase like protein, domain 1"/>
    <property type="match status" value="1"/>
</dbReference>
<dbReference type="SUPFAM" id="SSF46689">
    <property type="entry name" value="Homeodomain-like"/>
    <property type="match status" value="1"/>
</dbReference>
<sequence>MLLREKMQGTAFSNAEQQLVDFILQNPEKLPHLTVQQLAQANFVHPSTLIRVAKKLGFNGWVSLKEAYLQEVHYLNDHFQTIDANLPFTASDGITTIAQKMAALEISTIEDTLALVDHDHLNQAKQLLLSCDPIKIFGSNANRLISQDFALKMNRISKQVSHCIPGEEAYEASCLATTGCGLLISYTGENQALLKIAKILQERQIPIITITSIGNNHLSQLATCPLRLTTRERLYSKIGNFSINKSICYLLDLLYACVFAENYTHNLNSLIEIGAAVDKRQTSLAIIAENTVETKLQYQDSFTPN</sequence>
<keyword evidence="3" id="KW-0804">Transcription</keyword>
<feature type="domain" description="HTH rpiR-type" evidence="4">
    <location>
        <begin position="1"/>
        <end position="75"/>
    </location>
</feature>
<dbReference type="SUPFAM" id="SSF53697">
    <property type="entry name" value="SIS domain"/>
    <property type="match status" value="1"/>
</dbReference>
<dbReference type="RefSeq" id="WP_161868389.1">
    <property type="nucleotide sequence ID" value="NZ_MAEI02000001.1"/>
</dbReference>
<dbReference type="InterPro" id="IPR000281">
    <property type="entry name" value="HTH_RpiR"/>
</dbReference>
<dbReference type="PANTHER" id="PTHR30514:SF10">
    <property type="entry name" value="MURR_RPIR FAMILY TRANSCRIPTIONAL REGULATOR"/>
    <property type="match status" value="1"/>
</dbReference>
<reference evidence="5" key="1">
    <citation type="submission" date="2016-06" db="EMBL/GenBank/DDBJ databases">
        <authorList>
            <person name="Van Tyne D."/>
        </authorList>
    </citation>
    <scope>NUCLEOTIDE SEQUENCE</scope>
    <source>
        <strain evidence="5">JM9A</strain>
    </source>
</reference>
<dbReference type="InterPro" id="IPR001347">
    <property type="entry name" value="SIS_dom"/>
</dbReference>
<dbReference type="Pfam" id="PF01418">
    <property type="entry name" value="HTH_6"/>
    <property type="match status" value="1"/>
</dbReference>
<dbReference type="Pfam" id="PF01380">
    <property type="entry name" value="SIS"/>
    <property type="match status" value="1"/>
</dbReference>
<dbReference type="InterPro" id="IPR036388">
    <property type="entry name" value="WH-like_DNA-bd_sf"/>
</dbReference>
<accession>A0ABV0F0S4</accession>
<evidence type="ECO:0000256" key="3">
    <source>
        <dbReference type="ARBA" id="ARBA00023163"/>
    </source>
</evidence>
<dbReference type="Proteomes" id="UP001429357">
    <property type="component" value="Unassembled WGS sequence"/>
</dbReference>
<evidence type="ECO:0000313" key="6">
    <source>
        <dbReference type="Proteomes" id="UP001429357"/>
    </source>
</evidence>
<evidence type="ECO:0000256" key="2">
    <source>
        <dbReference type="ARBA" id="ARBA00023125"/>
    </source>
</evidence>
<gene>
    <name evidence="5" type="ORF">BAU18_001255</name>
</gene>
<comment type="caution">
    <text evidence="5">The sequence shown here is derived from an EMBL/GenBank/DDBJ whole genome shotgun (WGS) entry which is preliminary data.</text>
</comment>
<dbReference type="PROSITE" id="PS51071">
    <property type="entry name" value="HTH_RPIR"/>
    <property type="match status" value="1"/>
</dbReference>
<keyword evidence="1" id="KW-0805">Transcription regulation</keyword>
<dbReference type="EMBL" id="MAEI02000001">
    <property type="protein sequence ID" value="MEO1781668.1"/>
    <property type="molecule type" value="Genomic_DNA"/>
</dbReference>
<evidence type="ECO:0000313" key="5">
    <source>
        <dbReference type="EMBL" id="MEO1781668.1"/>
    </source>
</evidence>
<dbReference type="InterPro" id="IPR047640">
    <property type="entry name" value="RpiR-like"/>
</dbReference>
<evidence type="ECO:0000256" key="1">
    <source>
        <dbReference type="ARBA" id="ARBA00023015"/>
    </source>
</evidence>
<keyword evidence="2" id="KW-0238">DNA-binding</keyword>
<dbReference type="InterPro" id="IPR046348">
    <property type="entry name" value="SIS_dom_sf"/>
</dbReference>
<dbReference type="PANTHER" id="PTHR30514">
    <property type="entry name" value="GLUCOKINASE"/>
    <property type="match status" value="1"/>
</dbReference>
<proteinExistence type="predicted"/>
<name>A0ABV0F0S4_9ENTE</name>